<dbReference type="InterPro" id="IPR013766">
    <property type="entry name" value="Thioredoxin_domain"/>
</dbReference>
<dbReference type="InterPro" id="IPR017937">
    <property type="entry name" value="Thioredoxin_CS"/>
</dbReference>
<dbReference type="PANTHER" id="PTHR46115">
    <property type="entry name" value="THIOREDOXIN-LIKE PROTEIN 1"/>
    <property type="match status" value="1"/>
</dbReference>
<dbReference type="Pfam" id="PF00085">
    <property type="entry name" value="Thioredoxin"/>
    <property type="match status" value="1"/>
</dbReference>
<dbReference type="VEuPathDB" id="FungiDB:PSHT_04744"/>
<sequence>SLGPKPIVIMFWAAWCEPCKHITPTFESLSDETIGLSFLLVDVDDKAFGLEFSRAHGIRAMPTFQIIVGGVKVAELLGADQEKLRVSFRVKSLTSVSCLSYCSSAELSFAITLLTRTLVIGRHGCLNTLAYKSDGDLQCP</sequence>
<keyword evidence="4" id="KW-1185">Reference proteome</keyword>
<evidence type="ECO:0000256" key="1">
    <source>
        <dbReference type="ARBA" id="ARBA00023157"/>
    </source>
</evidence>
<dbReference type="VEuPathDB" id="FungiDB:PSTT_10318"/>
<accession>A0A2S4V4X0</accession>
<comment type="caution">
    <text evidence="3">The sequence shown here is derived from an EMBL/GenBank/DDBJ whole genome shotgun (WGS) entry which is preliminary data.</text>
</comment>
<feature type="non-terminal residue" evidence="3">
    <location>
        <position position="1"/>
    </location>
</feature>
<organism evidence="3 4">
    <name type="scientific">Puccinia striiformis</name>
    <dbReference type="NCBI Taxonomy" id="27350"/>
    <lineage>
        <taxon>Eukaryota</taxon>
        <taxon>Fungi</taxon>
        <taxon>Dikarya</taxon>
        <taxon>Basidiomycota</taxon>
        <taxon>Pucciniomycotina</taxon>
        <taxon>Pucciniomycetes</taxon>
        <taxon>Pucciniales</taxon>
        <taxon>Pucciniaceae</taxon>
        <taxon>Puccinia</taxon>
    </lineage>
</organism>
<dbReference type="Proteomes" id="UP000239156">
    <property type="component" value="Unassembled WGS sequence"/>
</dbReference>
<protein>
    <recommendedName>
        <fullName evidence="2">Thioredoxin domain-containing protein</fullName>
    </recommendedName>
</protein>
<name>A0A2S4V4X0_9BASI</name>
<evidence type="ECO:0000259" key="2">
    <source>
        <dbReference type="PROSITE" id="PS51352"/>
    </source>
</evidence>
<dbReference type="Gene3D" id="3.40.30.10">
    <property type="entry name" value="Glutaredoxin"/>
    <property type="match status" value="1"/>
</dbReference>
<dbReference type="InterPro" id="IPR036249">
    <property type="entry name" value="Thioredoxin-like_sf"/>
</dbReference>
<evidence type="ECO:0000313" key="4">
    <source>
        <dbReference type="Proteomes" id="UP000239156"/>
    </source>
</evidence>
<dbReference type="SUPFAM" id="SSF52833">
    <property type="entry name" value="Thioredoxin-like"/>
    <property type="match status" value="1"/>
</dbReference>
<dbReference type="AlphaFoldDB" id="A0A2S4V4X0"/>
<reference evidence="3" key="1">
    <citation type="submission" date="2017-12" db="EMBL/GenBank/DDBJ databases">
        <title>Gene loss provides genomic basis for host adaptation in cereal stripe rust fungi.</title>
        <authorList>
            <person name="Xia C."/>
        </authorList>
    </citation>
    <scope>NUCLEOTIDE SEQUENCE [LARGE SCALE GENOMIC DNA]</scope>
    <source>
        <strain evidence="3">93-210</strain>
    </source>
</reference>
<keyword evidence="1" id="KW-1015">Disulfide bond</keyword>
<dbReference type="PROSITE" id="PS51352">
    <property type="entry name" value="THIOREDOXIN_2"/>
    <property type="match status" value="1"/>
</dbReference>
<proteinExistence type="predicted"/>
<gene>
    <name evidence="3" type="ORF">PSTT_10318</name>
</gene>
<evidence type="ECO:0000313" key="3">
    <source>
        <dbReference type="EMBL" id="POW04538.1"/>
    </source>
</evidence>
<feature type="domain" description="Thioredoxin" evidence="2">
    <location>
        <begin position="1"/>
        <end position="116"/>
    </location>
</feature>
<dbReference type="EMBL" id="PKSL01000110">
    <property type="protein sequence ID" value="POW04538.1"/>
    <property type="molecule type" value="Genomic_DNA"/>
</dbReference>
<dbReference type="CDD" id="cd02947">
    <property type="entry name" value="TRX_family"/>
    <property type="match status" value="1"/>
</dbReference>
<dbReference type="PROSITE" id="PS00194">
    <property type="entry name" value="THIOREDOXIN_1"/>
    <property type="match status" value="1"/>
</dbReference>